<evidence type="ECO:0000313" key="1">
    <source>
        <dbReference type="EMBL" id="SNS29125.1"/>
    </source>
</evidence>
<dbReference type="PROSITE" id="PS51257">
    <property type="entry name" value="PROKAR_LIPOPROTEIN"/>
    <property type="match status" value="1"/>
</dbReference>
<dbReference type="RefSeq" id="WP_089373688.1">
    <property type="nucleotide sequence ID" value="NZ_BMEP01000010.1"/>
</dbReference>
<name>A0A239D9U6_9FLAO</name>
<organism evidence="1 2">
    <name type="scientific">Dokdonia pacifica</name>
    <dbReference type="NCBI Taxonomy" id="1627892"/>
    <lineage>
        <taxon>Bacteria</taxon>
        <taxon>Pseudomonadati</taxon>
        <taxon>Bacteroidota</taxon>
        <taxon>Flavobacteriia</taxon>
        <taxon>Flavobacteriales</taxon>
        <taxon>Flavobacteriaceae</taxon>
        <taxon>Dokdonia</taxon>
    </lineage>
</organism>
<accession>A0A239D9U6</accession>
<dbReference type="AlphaFoldDB" id="A0A239D9U6"/>
<dbReference type="Proteomes" id="UP000198379">
    <property type="component" value="Unassembled WGS sequence"/>
</dbReference>
<protein>
    <submittedName>
        <fullName evidence="1">Uncharacterized protein</fullName>
    </submittedName>
</protein>
<sequence length="315" mass="34929">MIKLYRLAFVAVFMFTMSCSEDDKAIDTVVEQIERGAILRNIDRVSPNFERTELQSAFTVVLEEQDLEEGGIFDFVRLYLQYLDRTPSNGNNSQAEIVLKDVPSSDFQPGGNGLPVGTIEVIYQDAIDAFNLDSNSILAGDQFELRAEIHLTDGRTFSTENGSSSILTDACFFKSPYRYVINVIDTIDNDLYTGTYSYEIISGPNGSFFNLGEQGIVSITAGNTPNVRNTGLIAEGLEFTIAGTNVYPKIYQSVNLFCRDSAFNALTGPDEENFGIVDLADDTVFELDLVFAYEGWGGSGDLTTPQSYRFRFSKQ</sequence>
<reference evidence="1 2" key="1">
    <citation type="submission" date="2017-06" db="EMBL/GenBank/DDBJ databases">
        <authorList>
            <person name="Kim H.J."/>
            <person name="Triplett B.A."/>
        </authorList>
    </citation>
    <scope>NUCLEOTIDE SEQUENCE [LARGE SCALE GENOMIC DNA]</scope>
    <source>
        <strain evidence="1 2">DSM 25597</strain>
    </source>
</reference>
<gene>
    <name evidence="1" type="ORF">SAMN06265376_11064</name>
</gene>
<evidence type="ECO:0000313" key="2">
    <source>
        <dbReference type="Proteomes" id="UP000198379"/>
    </source>
</evidence>
<keyword evidence="2" id="KW-1185">Reference proteome</keyword>
<proteinExistence type="predicted"/>
<dbReference type="OrthoDB" id="820612at2"/>
<dbReference type="EMBL" id="FZNY01000010">
    <property type="protein sequence ID" value="SNS29125.1"/>
    <property type="molecule type" value="Genomic_DNA"/>
</dbReference>